<comment type="similarity">
    <text evidence="2">Belongs to the FliK family.</text>
</comment>
<dbReference type="PRINTS" id="PR01007">
    <property type="entry name" value="FLGHOOKFLIK"/>
</dbReference>
<dbReference type="InterPro" id="IPR001635">
    <property type="entry name" value="Flag_hook_Flik"/>
</dbReference>
<feature type="compositionally biased region" description="Low complexity" evidence="4">
    <location>
        <begin position="359"/>
        <end position="380"/>
    </location>
</feature>
<accession>A0A0X4EWN5</accession>
<comment type="function">
    <text evidence="1">Controls the length of the flagellar hook.</text>
</comment>
<keyword evidence="6" id="KW-0282">Flagellum</keyword>
<evidence type="ECO:0000259" key="5">
    <source>
        <dbReference type="Pfam" id="PF02120"/>
    </source>
</evidence>
<dbReference type="EMBL" id="LRCR01000002">
    <property type="protein sequence ID" value="KUQ86114.1"/>
    <property type="molecule type" value="Genomic_DNA"/>
</dbReference>
<feature type="region of interest" description="Disordered" evidence="4">
    <location>
        <begin position="172"/>
        <end position="200"/>
    </location>
</feature>
<dbReference type="InterPro" id="IPR021136">
    <property type="entry name" value="Flagellar_hook_control-like_C"/>
</dbReference>
<organism evidence="6 7">
    <name type="scientific">Enterobacter genomosp. O</name>
    <dbReference type="NCBI Taxonomy" id="2364150"/>
    <lineage>
        <taxon>Bacteria</taxon>
        <taxon>Pseudomonadati</taxon>
        <taxon>Pseudomonadota</taxon>
        <taxon>Gammaproteobacteria</taxon>
        <taxon>Enterobacterales</taxon>
        <taxon>Enterobacteriaceae</taxon>
        <taxon>Enterobacter</taxon>
        <taxon>Enterobacter cloacae complex</taxon>
        <taxon>Enterobacter cloacae complex clade O</taxon>
    </lineage>
</organism>
<keyword evidence="6" id="KW-0966">Cell projection</keyword>
<protein>
    <submittedName>
        <fullName evidence="6">Flagellar hook-length control protein</fullName>
    </submittedName>
</protein>
<dbReference type="InterPro" id="IPR052563">
    <property type="entry name" value="FliK"/>
</dbReference>
<keyword evidence="7" id="KW-1185">Reference proteome</keyword>
<reference evidence="7" key="1">
    <citation type="submission" date="2016-01" db="EMBL/GenBank/DDBJ databases">
        <title>WGS of SAMN04407783.</title>
        <authorList>
            <person name="Adams M."/>
            <person name="Sutton G."/>
            <person name="Nelson K."/>
            <person name="Thaden J."/>
            <person name="Fowler V."/>
            <person name="Mccorrison J."/>
            <person name="Sanka R."/>
            <person name="Brinkac L."/>
            <person name="Nierman W."/>
        </authorList>
    </citation>
    <scope>NUCLEOTIDE SEQUENCE [LARGE SCALE GENOMIC DNA]</scope>
    <source>
        <strain evidence="7">GN04363</strain>
    </source>
</reference>
<name>A0A0X4EWN5_9ENTR</name>
<evidence type="ECO:0000256" key="3">
    <source>
        <dbReference type="ARBA" id="ARBA00022795"/>
    </source>
</evidence>
<evidence type="ECO:0000313" key="7">
    <source>
        <dbReference type="Proteomes" id="UP000064715"/>
    </source>
</evidence>
<sequence length="414" mass="42121">MITLQQLLMSDSDLSGGTQTGKGTDGAQDFLSLLAGALTDATGKGKDAPLTLADLKAAGSKLSKVAQDAKGDTTLQAKIADLLARQPALRGDETTPAALPETLVSGLVPVSKGDALKTLTAASDKDDGKSDLSEEELAGLSALMAMLPHQQTSTSRAAASDGITARSALGSATPAQAGAGQPSLNALPGSHDKGQTAAPYQNLSQSLAKNSDPALSGNVPAAPVVAAAAEKQELASASSSTSPTATLAPIISSHATSQPAATVATAPVLSQPLGTHEWQQSLSQHITLFTKQGQQTAELRLHPEDLGQVQISLKLDDNQAQLQMVSAHGHVRAALEAALPVLRTSLAENGIQLTQSSVSSESFAGQQQSSSQQQHQASRSGNTGGFNEESDELLPVPSALQSAARGNSAVDIFA</sequence>
<dbReference type="CDD" id="cd17470">
    <property type="entry name" value="T3SS_Flik_C"/>
    <property type="match status" value="1"/>
</dbReference>
<evidence type="ECO:0000256" key="2">
    <source>
        <dbReference type="ARBA" id="ARBA00009149"/>
    </source>
</evidence>
<evidence type="ECO:0000256" key="4">
    <source>
        <dbReference type="SAM" id="MobiDB-lite"/>
    </source>
</evidence>
<dbReference type="PANTHER" id="PTHR37533">
    <property type="entry name" value="FLAGELLAR HOOK-LENGTH CONTROL PROTEIN"/>
    <property type="match status" value="1"/>
</dbReference>
<evidence type="ECO:0000256" key="1">
    <source>
        <dbReference type="ARBA" id="ARBA00003944"/>
    </source>
</evidence>
<evidence type="ECO:0000313" key="6">
    <source>
        <dbReference type="EMBL" id="KUQ86114.1"/>
    </source>
</evidence>
<dbReference type="GO" id="GO:0044780">
    <property type="term" value="P:bacterial-type flagellum assembly"/>
    <property type="evidence" value="ECO:0007669"/>
    <property type="project" value="InterPro"/>
</dbReference>
<feature type="domain" description="Flagellar hook-length control protein-like C-terminal" evidence="5">
    <location>
        <begin position="287"/>
        <end position="366"/>
    </location>
</feature>
<comment type="caution">
    <text evidence="6">The sequence shown here is derived from an EMBL/GenBank/DDBJ whole genome shotgun (WGS) entry which is preliminary data.</text>
</comment>
<dbReference type="AlphaFoldDB" id="A0A0X4EWN5"/>
<dbReference type="PANTHER" id="PTHR37533:SF2">
    <property type="entry name" value="FLAGELLAR HOOK-LENGTH CONTROL PROTEIN"/>
    <property type="match status" value="1"/>
</dbReference>
<feature type="region of interest" description="Disordered" evidence="4">
    <location>
        <begin position="358"/>
        <end position="407"/>
    </location>
</feature>
<dbReference type="RefSeq" id="WP_059310225.1">
    <property type="nucleotide sequence ID" value="NZ_LRCR01000002.1"/>
</dbReference>
<keyword evidence="3" id="KW-1005">Bacterial flagellum biogenesis</keyword>
<dbReference type="Proteomes" id="UP000064715">
    <property type="component" value="Unassembled WGS sequence"/>
</dbReference>
<keyword evidence="6" id="KW-0969">Cilium</keyword>
<dbReference type="Gene3D" id="3.30.750.140">
    <property type="match status" value="1"/>
</dbReference>
<dbReference type="InterPro" id="IPR038610">
    <property type="entry name" value="FliK-like_C_sf"/>
</dbReference>
<proteinExistence type="inferred from homology"/>
<dbReference type="OrthoDB" id="1792985at2"/>
<gene>
    <name evidence="6" type="ORF">AWI28_09230</name>
</gene>
<dbReference type="GO" id="GO:0009424">
    <property type="term" value="C:bacterial-type flagellum hook"/>
    <property type="evidence" value="ECO:0007669"/>
    <property type="project" value="InterPro"/>
</dbReference>
<dbReference type="NCBIfam" id="NF007514">
    <property type="entry name" value="PRK10118.1"/>
    <property type="match status" value="1"/>
</dbReference>
<dbReference type="Pfam" id="PF02120">
    <property type="entry name" value="Flg_hook"/>
    <property type="match status" value="1"/>
</dbReference>